<feature type="region of interest" description="Disordered" evidence="1">
    <location>
        <begin position="38"/>
        <end position="57"/>
    </location>
</feature>
<accession>A0A4P9WGY5</accession>
<sequence length="115" mass="12871">MDALVSTRKTYSIILASLGAWDGEANHLYSRLGDGVRPAKDVGRRRKRRSLSRQEGVPEPWLKREAWQQTAVSGSQKFPGQRETRAASCPKCTILRIRLGWGPGCCQNSSEDELK</sequence>
<reference evidence="3" key="1">
    <citation type="journal article" date="2018" name="Nat. Microbiol.">
        <title>Leveraging single-cell genomics to expand the fungal tree of life.</title>
        <authorList>
            <person name="Ahrendt S.R."/>
            <person name="Quandt C.A."/>
            <person name="Ciobanu D."/>
            <person name="Clum A."/>
            <person name="Salamov A."/>
            <person name="Andreopoulos B."/>
            <person name="Cheng J.F."/>
            <person name="Woyke T."/>
            <person name="Pelin A."/>
            <person name="Henrissat B."/>
            <person name="Reynolds N.K."/>
            <person name="Benny G.L."/>
            <person name="Smith M.E."/>
            <person name="James T.Y."/>
            <person name="Grigoriev I.V."/>
        </authorList>
    </citation>
    <scope>NUCLEOTIDE SEQUENCE [LARGE SCALE GENOMIC DNA]</scope>
</reference>
<organism evidence="2 3">
    <name type="scientific">Blyttiomyces helicus</name>
    <dbReference type="NCBI Taxonomy" id="388810"/>
    <lineage>
        <taxon>Eukaryota</taxon>
        <taxon>Fungi</taxon>
        <taxon>Fungi incertae sedis</taxon>
        <taxon>Chytridiomycota</taxon>
        <taxon>Chytridiomycota incertae sedis</taxon>
        <taxon>Chytridiomycetes</taxon>
        <taxon>Chytridiomycetes incertae sedis</taxon>
        <taxon>Blyttiomyces</taxon>
    </lineage>
</organism>
<dbReference type="EMBL" id="KZ995449">
    <property type="protein sequence ID" value="RKO90648.1"/>
    <property type="molecule type" value="Genomic_DNA"/>
</dbReference>
<gene>
    <name evidence="2" type="ORF">BDK51DRAFT_36507</name>
</gene>
<evidence type="ECO:0000313" key="3">
    <source>
        <dbReference type="Proteomes" id="UP000269721"/>
    </source>
</evidence>
<proteinExistence type="predicted"/>
<evidence type="ECO:0000256" key="1">
    <source>
        <dbReference type="SAM" id="MobiDB-lite"/>
    </source>
</evidence>
<evidence type="ECO:0000313" key="2">
    <source>
        <dbReference type="EMBL" id="RKO90648.1"/>
    </source>
</evidence>
<dbReference type="Proteomes" id="UP000269721">
    <property type="component" value="Unassembled WGS sequence"/>
</dbReference>
<name>A0A4P9WGY5_9FUNG</name>
<dbReference type="AlphaFoldDB" id="A0A4P9WGY5"/>
<keyword evidence="3" id="KW-1185">Reference proteome</keyword>
<protein>
    <submittedName>
        <fullName evidence="2">Uncharacterized protein</fullName>
    </submittedName>
</protein>